<gene>
    <name evidence="1" type="ORF">EYF80_057784</name>
</gene>
<comment type="caution">
    <text evidence="1">The sequence shown here is derived from an EMBL/GenBank/DDBJ whole genome shotgun (WGS) entry which is preliminary data.</text>
</comment>
<protein>
    <submittedName>
        <fullName evidence="1">Uncharacterized protein</fullName>
    </submittedName>
</protein>
<evidence type="ECO:0000313" key="2">
    <source>
        <dbReference type="Proteomes" id="UP000314294"/>
    </source>
</evidence>
<accession>A0A4Z2ETE8</accession>
<evidence type="ECO:0000313" key="1">
    <source>
        <dbReference type="EMBL" id="TNN32058.1"/>
    </source>
</evidence>
<reference evidence="1 2" key="1">
    <citation type="submission" date="2019-03" db="EMBL/GenBank/DDBJ databases">
        <title>First draft genome of Liparis tanakae, snailfish: a comprehensive survey of snailfish specific genes.</title>
        <authorList>
            <person name="Kim W."/>
            <person name="Song I."/>
            <person name="Jeong J.-H."/>
            <person name="Kim D."/>
            <person name="Kim S."/>
            <person name="Ryu S."/>
            <person name="Song J.Y."/>
            <person name="Lee S.K."/>
        </authorList>
    </citation>
    <scope>NUCLEOTIDE SEQUENCE [LARGE SCALE GENOMIC DNA]</scope>
    <source>
        <tissue evidence="1">Muscle</tissue>
    </source>
</reference>
<dbReference type="Proteomes" id="UP000314294">
    <property type="component" value="Unassembled WGS sequence"/>
</dbReference>
<dbReference type="EMBL" id="SRLO01002958">
    <property type="protein sequence ID" value="TNN32058.1"/>
    <property type="molecule type" value="Genomic_DNA"/>
</dbReference>
<proteinExistence type="predicted"/>
<name>A0A4Z2ETE8_9TELE</name>
<keyword evidence="2" id="KW-1185">Reference proteome</keyword>
<dbReference type="AlphaFoldDB" id="A0A4Z2ETE8"/>
<sequence>MSYGRERDCQDLSALTRNLLLRIRQRTQGQEQNEQSAAVVRTHRPRCFKLFLQTYRLAQAGRNTHGTCDPIGFPLTLHI</sequence>
<organism evidence="1 2">
    <name type="scientific">Liparis tanakae</name>
    <name type="common">Tanaka's snailfish</name>
    <dbReference type="NCBI Taxonomy" id="230148"/>
    <lineage>
        <taxon>Eukaryota</taxon>
        <taxon>Metazoa</taxon>
        <taxon>Chordata</taxon>
        <taxon>Craniata</taxon>
        <taxon>Vertebrata</taxon>
        <taxon>Euteleostomi</taxon>
        <taxon>Actinopterygii</taxon>
        <taxon>Neopterygii</taxon>
        <taxon>Teleostei</taxon>
        <taxon>Neoteleostei</taxon>
        <taxon>Acanthomorphata</taxon>
        <taxon>Eupercaria</taxon>
        <taxon>Perciformes</taxon>
        <taxon>Cottioidei</taxon>
        <taxon>Cottales</taxon>
        <taxon>Liparidae</taxon>
        <taxon>Liparis</taxon>
    </lineage>
</organism>